<dbReference type="Proteomes" id="UP000683360">
    <property type="component" value="Unassembled WGS sequence"/>
</dbReference>
<evidence type="ECO:0000313" key="9">
    <source>
        <dbReference type="Proteomes" id="UP000683360"/>
    </source>
</evidence>
<feature type="domain" description="Ubiquitin-like protease family profile" evidence="7">
    <location>
        <begin position="165"/>
        <end position="424"/>
    </location>
</feature>
<dbReference type="OrthoDB" id="442460at2759"/>
<accession>A0A8S3TAV7</accession>
<keyword evidence="4" id="KW-0833">Ubl conjugation pathway</keyword>
<dbReference type="PROSITE" id="PS50600">
    <property type="entry name" value="ULP_PROTEASE"/>
    <property type="match status" value="1"/>
</dbReference>
<keyword evidence="9" id="KW-1185">Reference proteome</keyword>
<dbReference type="EC" id="3.4.22.68" evidence="8"/>
<gene>
    <name evidence="8" type="ORF">MEDL_43462</name>
</gene>
<feature type="compositionally biased region" description="Polar residues" evidence="6">
    <location>
        <begin position="117"/>
        <end position="127"/>
    </location>
</feature>
<protein>
    <submittedName>
        <fullName evidence="8">SENP6</fullName>
        <ecNumber evidence="8">3.4.22.68</ecNumber>
    </submittedName>
</protein>
<dbReference type="GO" id="GO:0016926">
    <property type="term" value="P:protein desumoylation"/>
    <property type="evidence" value="ECO:0007669"/>
    <property type="project" value="TreeGrafter"/>
</dbReference>
<dbReference type="InterPro" id="IPR038765">
    <property type="entry name" value="Papain-like_cys_pep_sf"/>
</dbReference>
<dbReference type="GO" id="GO:0005634">
    <property type="term" value="C:nucleus"/>
    <property type="evidence" value="ECO:0007669"/>
    <property type="project" value="TreeGrafter"/>
</dbReference>
<dbReference type="GO" id="GO:0005737">
    <property type="term" value="C:cytoplasm"/>
    <property type="evidence" value="ECO:0007669"/>
    <property type="project" value="TreeGrafter"/>
</dbReference>
<dbReference type="Gene3D" id="1.10.418.20">
    <property type="match status" value="1"/>
</dbReference>
<feature type="region of interest" description="Disordered" evidence="6">
    <location>
        <begin position="106"/>
        <end position="143"/>
    </location>
</feature>
<evidence type="ECO:0000256" key="2">
    <source>
        <dbReference type="ARBA" id="ARBA00022553"/>
    </source>
</evidence>
<evidence type="ECO:0000256" key="3">
    <source>
        <dbReference type="ARBA" id="ARBA00022670"/>
    </source>
</evidence>
<dbReference type="SUPFAM" id="SSF54001">
    <property type="entry name" value="Cysteine proteinases"/>
    <property type="match status" value="1"/>
</dbReference>
<dbReference type="GO" id="GO:0070139">
    <property type="term" value="F:SUMO-specific endopeptidase activity"/>
    <property type="evidence" value="ECO:0007669"/>
    <property type="project" value="TreeGrafter"/>
</dbReference>
<dbReference type="FunFam" id="1.10.418.20:FF:000001">
    <property type="entry name" value="sentrin-specific protease 6 isoform X1"/>
    <property type="match status" value="1"/>
</dbReference>
<comment type="similarity">
    <text evidence="1">Belongs to the peptidase C48 family.</text>
</comment>
<evidence type="ECO:0000259" key="7">
    <source>
        <dbReference type="PROSITE" id="PS50600"/>
    </source>
</evidence>
<keyword evidence="2" id="KW-0597">Phosphoprotein</keyword>
<sequence>MTPIRTVSTKTAVIDTKSGTTEMTEDDEVTGTLDPLALDCREDDFHNIKISSDDVVQCLYGKKCNVIFLLTNIEAGKHVRESLSMKEKVDGRHILIPMVQPKRDIRRINSNEESTDSRAVTPSNSRAVTPADDGEERSPSPPRILFSGTVEKLITYPPPPATGGITVTNEDLFCLTDGEFLNDVIIDFYLKYLVHEKLSESDHFIIVPINERSHWFLAIICFPGYSEVKTVRYLCRETTAEETPEPKGENSQTDTDESQQPSVGENNNKENQNTEEEESSEKSNNVKCKQESPMEEDEEQDTEEPMDTNETNVDTAETGSNSGVDSQEPRGRLLTEEELKDPEMIKNSKEGIQQPCIMVMDSLAGQSRQRIINSLKDYLQVEWNCKKSQTGSIREKFKGASPKVPQQTNYSDCGVYVLQYVDSFFEDPIFNFSFPMKSLANWFTEERVTRKREKISKNW</sequence>
<keyword evidence="3" id="KW-0645">Protease</keyword>
<dbReference type="AlphaFoldDB" id="A0A8S3TAV7"/>
<dbReference type="PANTHER" id="PTHR46896">
    <property type="entry name" value="SENTRIN-SPECIFIC PROTEASE"/>
    <property type="match status" value="1"/>
</dbReference>
<keyword evidence="5 8" id="KW-0378">Hydrolase</keyword>
<feature type="compositionally biased region" description="Polar residues" evidence="6">
    <location>
        <begin position="309"/>
        <end position="325"/>
    </location>
</feature>
<feature type="compositionally biased region" description="Polar residues" evidence="6">
    <location>
        <begin position="249"/>
        <end position="264"/>
    </location>
</feature>
<feature type="compositionally biased region" description="Basic and acidic residues" evidence="6">
    <location>
        <begin position="327"/>
        <end position="341"/>
    </location>
</feature>
<dbReference type="InterPro" id="IPR003653">
    <property type="entry name" value="Peptidase_C48_C"/>
</dbReference>
<feature type="compositionally biased region" description="Acidic residues" evidence="6">
    <location>
        <begin position="293"/>
        <end position="307"/>
    </location>
</feature>
<evidence type="ECO:0000256" key="6">
    <source>
        <dbReference type="SAM" id="MobiDB-lite"/>
    </source>
</evidence>
<comment type="caution">
    <text evidence="8">The sequence shown here is derived from an EMBL/GenBank/DDBJ whole genome shotgun (WGS) entry which is preliminary data.</text>
</comment>
<dbReference type="InterPro" id="IPR051947">
    <property type="entry name" value="Sentrin-specific_protease"/>
</dbReference>
<evidence type="ECO:0000256" key="5">
    <source>
        <dbReference type="ARBA" id="ARBA00022801"/>
    </source>
</evidence>
<dbReference type="EMBL" id="CAJPWZ010002081">
    <property type="protein sequence ID" value="CAG2230634.1"/>
    <property type="molecule type" value="Genomic_DNA"/>
</dbReference>
<feature type="region of interest" description="Disordered" evidence="6">
    <location>
        <begin position="239"/>
        <end position="341"/>
    </location>
</feature>
<dbReference type="Pfam" id="PF02902">
    <property type="entry name" value="Peptidase_C48"/>
    <property type="match status" value="1"/>
</dbReference>
<dbReference type="Gene3D" id="3.40.395.10">
    <property type="entry name" value="Adenoviral Proteinase, Chain A"/>
    <property type="match status" value="1"/>
</dbReference>
<organism evidence="8 9">
    <name type="scientific">Mytilus edulis</name>
    <name type="common">Blue mussel</name>
    <dbReference type="NCBI Taxonomy" id="6550"/>
    <lineage>
        <taxon>Eukaryota</taxon>
        <taxon>Metazoa</taxon>
        <taxon>Spiralia</taxon>
        <taxon>Lophotrochozoa</taxon>
        <taxon>Mollusca</taxon>
        <taxon>Bivalvia</taxon>
        <taxon>Autobranchia</taxon>
        <taxon>Pteriomorphia</taxon>
        <taxon>Mytilida</taxon>
        <taxon>Mytiloidea</taxon>
        <taxon>Mytilidae</taxon>
        <taxon>Mytilinae</taxon>
        <taxon>Mytilus</taxon>
    </lineage>
</organism>
<dbReference type="FunFam" id="1.10.418.20:FF:000004">
    <property type="entry name" value="sentrin-specific protease 7 isoform X1"/>
    <property type="match status" value="1"/>
</dbReference>
<evidence type="ECO:0000256" key="1">
    <source>
        <dbReference type="ARBA" id="ARBA00005234"/>
    </source>
</evidence>
<dbReference type="PANTHER" id="PTHR46896:SF3">
    <property type="entry name" value="FI06413P-RELATED"/>
    <property type="match status" value="1"/>
</dbReference>
<proteinExistence type="inferred from homology"/>
<evidence type="ECO:0000256" key="4">
    <source>
        <dbReference type="ARBA" id="ARBA00022786"/>
    </source>
</evidence>
<evidence type="ECO:0000313" key="8">
    <source>
        <dbReference type="EMBL" id="CAG2230634.1"/>
    </source>
</evidence>
<dbReference type="GO" id="GO:0006508">
    <property type="term" value="P:proteolysis"/>
    <property type="evidence" value="ECO:0007669"/>
    <property type="project" value="UniProtKB-KW"/>
</dbReference>
<reference evidence="8" key="1">
    <citation type="submission" date="2021-03" db="EMBL/GenBank/DDBJ databases">
        <authorList>
            <person name="Bekaert M."/>
        </authorList>
    </citation>
    <scope>NUCLEOTIDE SEQUENCE</scope>
</reference>
<name>A0A8S3TAV7_MYTED</name>
<feature type="compositionally biased region" description="Basic and acidic residues" evidence="6">
    <location>
        <begin position="239"/>
        <end position="248"/>
    </location>
</feature>